<protein>
    <recommendedName>
        <fullName evidence="3">Tetratricopeptide repeat-like domain-containing protein</fullName>
    </recommendedName>
</protein>
<reference evidence="1 2" key="1">
    <citation type="submission" date="2018-03" db="EMBL/GenBank/DDBJ databases">
        <title>Marinobacter brunus sp. nov., a marine bacterium of Gamma-proteobacteria isolated from the surface seawater of the South China Sea.</title>
        <authorList>
            <person name="Cheng H."/>
            <person name="Wu Y.-H."/>
            <person name="Xamxidin M."/>
            <person name="Xu X.-W."/>
        </authorList>
    </citation>
    <scope>NUCLEOTIDE SEQUENCE [LARGE SCALE GENOMIC DNA]</scope>
    <source>
        <strain evidence="1 2">JCM 30472</strain>
    </source>
</reference>
<keyword evidence="2" id="KW-1185">Reference proteome</keyword>
<sequence length="367" mass="40996">MIALAMETALAAPAAIETEFTDQEILISLPTEALTPSTPPMNATAAANRIQAHLTQARSQGDPRYLGYAQAVLDGWPEDRMTDRLHILSATLNQSLHRFDPARQQLRQVIRQSSNQAQITQARLTLANLELVQGRYIPAQEQCEQLANVLPGLIAVSCLAQVEARTGNPQTAYQSLRAQAKRSARDTTSLIWAEGTLADIAAQLGKPEAEIHWRRVLTLAPDELYTRTQLADWLLEQGDTEAVIGLTDQYEAVDSLAVIRAIAMKRLGHGDADRLAARLEERFREARWRGDLLHQRDFARYALDIRGDTDTALDNARTNWRDQREPLDTRLLLRAAKAAGDESVVTEVRAWLDSHNQNDARYPEVRS</sequence>
<dbReference type="AlphaFoldDB" id="A0A2T1KK89"/>
<evidence type="ECO:0000313" key="2">
    <source>
        <dbReference type="Proteomes" id="UP000238385"/>
    </source>
</evidence>
<dbReference type="OrthoDB" id="9777400at2"/>
<dbReference type="Proteomes" id="UP000238385">
    <property type="component" value="Unassembled WGS sequence"/>
</dbReference>
<dbReference type="InterPro" id="IPR011990">
    <property type="entry name" value="TPR-like_helical_dom_sf"/>
</dbReference>
<comment type="caution">
    <text evidence="1">The sequence shown here is derived from an EMBL/GenBank/DDBJ whole genome shotgun (WGS) entry which is preliminary data.</text>
</comment>
<organism evidence="1 2">
    <name type="scientific">Marinobacter halophilus</name>
    <dbReference type="NCBI Taxonomy" id="1323740"/>
    <lineage>
        <taxon>Bacteria</taxon>
        <taxon>Pseudomonadati</taxon>
        <taxon>Pseudomonadota</taxon>
        <taxon>Gammaproteobacteria</taxon>
        <taxon>Pseudomonadales</taxon>
        <taxon>Marinobacteraceae</taxon>
        <taxon>Marinobacter</taxon>
    </lineage>
</organism>
<evidence type="ECO:0000313" key="1">
    <source>
        <dbReference type="EMBL" id="PSF10133.1"/>
    </source>
</evidence>
<dbReference type="Gene3D" id="1.25.40.10">
    <property type="entry name" value="Tetratricopeptide repeat domain"/>
    <property type="match status" value="1"/>
</dbReference>
<gene>
    <name evidence="1" type="ORF">C7H08_01120</name>
</gene>
<name>A0A2T1KK89_9GAMM</name>
<evidence type="ECO:0008006" key="3">
    <source>
        <dbReference type="Google" id="ProtNLM"/>
    </source>
</evidence>
<proteinExistence type="predicted"/>
<dbReference type="EMBL" id="PXNN01000003">
    <property type="protein sequence ID" value="PSF10133.1"/>
    <property type="molecule type" value="Genomic_DNA"/>
</dbReference>
<dbReference type="RefSeq" id="WP_106669920.1">
    <property type="nucleotide sequence ID" value="NZ_BMFE01000001.1"/>
</dbReference>
<accession>A0A2T1KK89</accession>
<dbReference type="SUPFAM" id="SSF48452">
    <property type="entry name" value="TPR-like"/>
    <property type="match status" value="1"/>
</dbReference>